<dbReference type="AlphaFoldDB" id="A0A495XNX6"/>
<comment type="caution">
    <text evidence="1">The sequence shown here is derived from an EMBL/GenBank/DDBJ whole genome shotgun (WGS) entry which is preliminary data.</text>
</comment>
<proteinExistence type="predicted"/>
<name>A0A495XNX6_9PSEU</name>
<organism evidence="1 2">
    <name type="scientific">Saccharothrix variisporea</name>
    <dbReference type="NCBI Taxonomy" id="543527"/>
    <lineage>
        <taxon>Bacteria</taxon>
        <taxon>Bacillati</taxon>
        <taxon>Actinomycetota</taxon>
        <taxon>Actinomycetes</taxon>
        <taxon>Pseudonocardiales</taxon>
        <taxon>Pseudonocardiaceae</taxon>
        <taxon>Saccharothrix</taxon>
    </lineage>
</organism>
<protein>
    <submittedName>
        <fullName evidence="1">Uncharacterized protein</fullName>
    </submittedName>
</protein>
<dbReference type="EMBL" id="RBXR01000001">
    <property type="protein sequence ID" value="RKT74604.1"/>
    <property type="molecule type" value="Genomic_DNA"/>
</dbReference>
<keyword evidence="2" id="KW-1185">Reference proteome</keyword>
<reference evidence="1 2" key="1">
    <citation type="submission" date="2018-10" db="EMBL/GenBank/DDBJ databases">
        <title>Sequencing the genomes of 1000 actinobacteria strains.</title>
        <authorList>
            <person name="Klenk H.-P."/>
        </authorList>
    </citation>
    <scope>NUCLEOTIDE SEQUENCE [LARGE SCALE GENOMIC DNA]</scope>
    <source>
        <strain evidence="1 2">DSM 43911</strain>
    </source>
</reference>
<sequence length="358" mass="39445">MREDGPMDANQAISAVLAEIRSSGEPYPTRNLVVDRFWGGWCVYAPEMVADNDEDESMTRTIFLVDGYGSVREVSSTEPAEDARSHFAEACLWFAGSGVPDDWQTDPSIPSHPDFDRFATPRPPRATTVFDQQALAAFAEALSHERDFAGWLSGRLRELGELLGGPGLLVARRPNAPAAERVRALAAPEGDGRPAEVWRTWPPVEPETLPDVDTDGWLLVPGDVAYEAMAELGSETDAATRLSAAIVDHLQRAPGWRACRVADLAPRFVAVRRDERFAADLAAVRRHAAESQEEQYVDRLFLPPAPGDVDVLLRLAIDAQQRGRPVIDVGAAATSAYRRVLDRIDLPFEVDWFDLMSE</sequence>
<evidence type="ECO:0000313" key="1">
    <source>
        <dbReference type="EMBL" id="RKT74604.1"/>
    </source>
</evidence>
<accession>A0A495XNX6</accession>
<evidence type="ECO:0000313" key="2">
    <source>
        <dbReference type="Proteomes" id="UP000272729"/>
    </source>
</evidence>
<dbReference type="Proteomes" id="UP000272729">
    <property type="component" value="Unassembled WGS sequence"/>
</dbReference>
<gene>
    <name evidence="1" type="ORF">DFJ66_7967</name>
</gene>